<dbReference type="PANTHER" id="PTHR46344">
    <property type="entry name" value="OS02G0202900 PROTEIN"/>
    <property type="match status" value="1"/>
</dbReference>
<evidence type="ECO:0000256" key="3">
    <source>
        <dbReference type="SAM" id="MobiDB-lite"/>
    </source>
</evidence>
<evidence type="ECO:0000313" key="5">
    <source>
        <dbReference type="Proteomes" id="UP000028725"/>
    </source>
</evidence>
<evidence type="ECO:0000313" key="4">
    <source>
        <dbReference type="EMBL" id="KFE72517.1"/>
    </source>
</evidence>
<name>A0A085WXV4_9BACT</name>
<sequence>MLLGLLCLWSVGCGNTAAGNSGQELSSWQSPSGRADTLSSSVEGQWSATSAMAGSRLLHTATLLADGRVLVTGGYNRSTELYDPGSGTWSRTADALNTHRAAAAILLPDGRVLVAGVGAREWNSGISAEVYDPGSGHWAPVGNMVTPRLYHTATLLPDGRVLVTGGADQEYGGAILSTAEVYDPGSGTWSATGRMAVARRNHTATLLPGGRVLVTGGTDGSGGSQRSAEVYDLATGRWSPAGQMTVARAYHSATALADGQVLVAGGGSSNRQESASVELFNPTTGSWTVGASMSLPRRSHTATLLPQGQVLVAGGFHEYTGTLTAAEVYEPAQGVWRSAGAMATSRYLHTATLLRSGRVLVAGGFSPGNQASAEVYIPAGPSAPQAPTEPVGTSVFLQVVDEAGHSIPGAAVSARGAVYPVDSSGHLLLEGLESGRLLVRVDALGFTSGTAVLELQQGAHVGTQVTLLPLPTPISFQVEQGAVLQTGQVRVTLPPNAVVDALGQPVLGTVDVTIAPIDPTTQMALMPGPLEGVRATGGERVQLESFFMAEVSLWSGGAPVQLAPGQTATLEFLLPQALASQFEVGDTVPAWWFDLDAGQWKEEGAGTIQPSQTQPGRLAWVVQVRHFTWWNCDAPWTDKSCVDVRVVDEQGAPVAGAQVFAEGVTYSGNSSPRYTGAGGRTCVEIKRGHTATVYAGRDGPLSSMATVTGSPQAAICGSGPCAEVQLVVTAPICTPGAYELCPYSGPAGTAGQGLCRAGRRQCNVLGTEWSACLGEVLPAAETCQRPFDEDCDGAVNEGCSCSDYQGQPCYGGALWTRGVGICRAGTVACDLFGNVTCQGQQLPQPEDCSTPVDEDCNGVSESCEPVAWEWISTGPMASYHNLHTATLLPTGQVLIAGGLNSQPTELYTLATSAWRVVDSMNTPRGGHTATVLPDGRVLVTGGYDDSWSALSSAEVYDPATESWRLVAGMGERRAHHRAVLLPNGKVLVAGGVGLNDPVASAEMYDPATETWSTVSSMSSPRILYTATLLTDGRVLVTGGVASDGRVLSSAEVYDPATGTWSEVSSMTVARNWHAAVVLPGGRVLVAGGTGSASNDTLAEVYDPETDTWSSAGFMNSAHSMPTATLLPSGFVLLTGGSAWGAGEELYNPVTGTWSVANPTVYPYSLFGPHTTTLLPNGQVLALGPASAELYAPASGSWALTGAMTSERFFHTATALSNGQVLAAGGIDRGSGLLASAEVYDVAAGTWSAVGSMFTSRYEHAATLLPDGRVLVTGGYGPNGGLASAEVYAPVLGTWSTVFPMAVPRFNHTATVLPNGQVLVAGGLSDSGYLASAEVYDPATGTWSPVASMSLPRSNHTAMLLPNGQVLVAGGSGGSGELASAEVYDPATGTWSPVASMATPRSQHTAVLLPNGQVFVTAGSSAEVYDPVTDTWRGVVFASSASSLAAVVQVSDRVLVAGGLGRSGLRTVADVYNAFSGTWSPAGTTTVPRFYHQATLLPNGRVLVSGGLNPNGGDALVTELYTP</sequence>
<dbReference type="Gene3D" id="2.130.10.80">
    <property type="entry name" value="Galactose oxidase/kelch, beta-propeller"/>
    <property type="match status" value="11"/>
</dbReference>
<accession>A0A085WXV4</accession>
<dbReference type="Proteomes" id="UP000028725">
    <property type="component" value="Unassembled WGS sequence"/>
</dbReference>
<organism evidence="4 5">
    <name type="scientific">Hyalangium minutum</name>
    <dbReference type="NCBI Taxonomy" id="394096"/>
    <lineage>
        <taxon>Bacteria</taxon>
        <taxon>Pseudomonadati</taxon>
        <taxon>Myxococcota</taxon>
        <taxon>Myxococcia</taxon>
        <taxon>Myxococcales</taxon>
        <taxon>Cystobacterineae</taxon>
        <taxon>Archangiaceae</taxon>
        <taxon>Hyalangium</taxon>
    </lineage>
</organism>
<dbReference type="PATRIC" id="fig|394096.3.peg.773"/>
<evidence type="ECO:0008006" key="6">
    <source>
        <dbReference type="Google" id="ProtNLM"/>
    </source>
</evidence>
<evidence type="ECO:0000256" key="2">
    <source>
        <dbReference type="ARBA" id="ARBA00022737"/>
    </source>
</evidence>
<keyword evidence="1" id="KW-0880">Kelch repeat</keyword>
<evidence type="ECO:0000256" key="1">
    <source>
        <dbReference type="ARBA" id="ARBA00022441"/>
    </source>
</evidence>
<proteinExistence type="predicted"/>
<dbReference type="EMBL" id="JMCB01000001">
    <property type="protein sequence ID" value="KFE72517.1"/>
    <property type="molecule type" value="Genomic_DNA"/>
</dbReference>
<dbReference type="InterPro" id="IPR006652">
    <property type="entry name" value="Kelch_1"/>
</dbReference>
<dbReference type="InterPro" id="IPR037293">
    <property type="entry name" value="Gal_Oxidase_central_sf"/>
</dbReference>
<keyword evidence="5" id="KW-1185">Reference proteome</keyword>
<dbReference type="Pfam" id="PF24681">
    <property type="entry name" value="Kelch_KLHDC2_KLHL20_DRC7"/>
    <property type="match status" value="3"/>
</dbReference>
<feature type="region of interest" description="Disordered" evidence="3">
    <location>
        <begin position="22"/>
        <end position="41"/>
    </location>
</feature>
<reference evidence="4 5" key="1">
    <citation type="submission" date="2014-04" db="EMBL/GenBank/DDBJ databases">
        <title>Genome assembly of Hyalangium minutum DSM 14724.</title>
        <authorList>
            <person name="Sharma G."/>
            <person name="Subramanian S."/>
        </authorList>
    </citation>
    <scope>NUCLEOTIDE SEQUENCE [LARGE SCALE GENOMIC DNA]</scope>
    <source>
        <strain evidence="4 5">DSM 14724</strain>
    </source>
</reference>
<protein>
    <recommendedName>
        <fullName evidence="6">High-affinity leucine-specific transport system, periplasmic binding protein LivK</fullName>
    </recommendedName>
</protein>
<keyword evidence="2" id="KW-0677">Repeat</keyword>
<dbReference type="PANTHER" id="PTHR46344:SF27">
    <property type="entry name" value="KELCH REPEAT SUPERFAMILY PROTEIN"/>
    <property type="match status" value="1"/>
</dbReference>
<comment type="caution">
    <text evidence="4">The sequence shown here is derived from an EMBL/GenBank/DDBJ whole genome shotgun (WGS) entry which is preliminary data.</text>
</comment>
<dbReference type="SUPFAM" id="SSF50965">
    <property type="entry name" value="Galactose oxidase, central domain"/>
    <property type="match status" value="3"/>
</dbReference>
<gene>
    <name evidence="4" type="ORF">DB31_0780</name>
</gene>
<dbReference type="Gene3D" id="2.120.10.80">
    <property type="entry name" value="Kelch-type beta propeller"/>
    <property type="match status" value="1"/>
</dbReference>
<dbReference type="SMART" id="SM00612">
    <property type="entry name" value="Kelch"/>
    <property type="match status" value="17"/>
</dbReference>
<dbReference type="InterPro" id="IPR011043">
    <property type="entry name" value="Gal_Oxase/kelch_b-propeller"/>
</dbReference>
<dbReference type="STRING" id="394096.DB31_0780"/>
<dbReference type="InterPro" id="IPR015915">
    <property type="entry name" value="Kelch-typ_b-propeller"/>
</dbReference>